<protein>
    <recommendedName>
        <fullName evidence="4">Solute-binding protein family 5 domain-containing protein</fullName>
    </recommendedName>
</protein>
<dbReference type="GO" id="GO:0015833">
    <property type="term" value="P:peptide transport"/>
    <property type="evidence" value="ECO:0007669"/>
    <property type="project" value="TreeGrafter"/>
</dbReference>
<dbReference type="InterPro" id="IPR000914">
    <property type="entry name" value="SBP_5_dom"/>
</dbReference>
<evidence type="ECO:0000313" key="5">
    <source>
        <dbReference type="EMBL" id="GAH12739.1"/>
    </source>
</evidence>
<dbReference type="Pfam" id="PF00496">
    <property type="entry name" value="SBP_bac_5"/>
    <property type="match status" value="1"/>
</dbReference>
<dbReference type="InterPro" id="IPR039424">
    <property type="entry name" value="SBP_5"/>
</dbReference>
<reference evidence="5" key="1">
    <citation type="journal article" date="2014" name="Front. Microbiol.">
        <title>High frequency of phylogenetically diverse reductive dehalogenase-homologous genes in deep subseafloor sedimentary metagenomes.</title>
        <authorList>
            <person name="Kawai M."/>
            <person name="Futagami T."/>
            <person name="Toyoda A."/>
            <person name="Takaki Y."/>
            <person name="Nishi S."/>
            <person name="Hori S."/>
            <person name="Arai W."/>
            <person name="Tsubouchi T."/>
            <person name="Morono Y."/>
            <person name="Uchiyama I."/>
            <person name="Ito T."/>
            <person name="Fujiyama A."/>
            <person name="Inagaki F."/>
            <person name="Takami H."/>
        </authorList>
    </citation>
    <scope>NUCLEOTIDE SEQUENCE</scope>
    <source>
        <strain evidence="5">Expedition CK06-06</strain>
    </source>
</reference>
<proteinExistence type="inferred from homology"/>
<feature type="domain" description="Solute-binding protein family 5" evidence="4">
    <location>
        <begin position="57"/>
        <end position="147"/>
    </location>
</feature>
<evidence type="ECO:0000256" key="3">
    <source>
        <dbReference type="ARBA" id="ARBA00022729"/>
    </source>
</evidence>
<dbReference type="EMBL" id="BART01036613">
    <property type="protein sequence ID" value="GAH12739.1"/>
    <property type="molecule type" value="Genomic_DNA"/>
</dbReference>
<evidence type="ECO:0000256" key="1">
    <source>
        <dbReference type="ARBA" id="ARBA00005695"/>
    </source>
</evidence>
<evidence type="ECO:0000256" key="2">
    <source>
        <dbReference type="ARBA" id="ARBA00022448"/>
    </source>
</evidence>
<comment type="similarity">
    <text evidence="1">Belongs to the bacterial solute-binding protein 5 family.</text>
</comment>
<keyword evidence="3" id="KW-0732">Signal</keyword>
<dbReference type="PANTHER" id="PTHR30290">
    <property type="entry name" value="PERIPLASMIC BINDING COMPONENT OF ABC TRANSPORTER"/>
    <property type="match status" value="1"/>
</dbReference>
<dbReference type="PANTHER" id="PTHR30290:SF9">
    <property type="entry name" value="OLIGOPEPTIDE-BINDING PROTEIN APPA"/>
    <property type="match status" value="1"/>
</dbReference>
<dbReference type="InterPro" id="IPR023765">
    <property type="entry name" value="SBP_5_CS"/>
</dbReference>
<dbReference type="AlphaFoldDB" id="X1E6C5"/>
<name>X1E6C5_9ZZZZ</name>
<sequence length="168" mass="18539">MLGFGCFSLAAGPNILTMSCNQEFGTIDPQRGNDWTESMAMVNVYDALVFPNTAGDMEPKLATTWDATPDGLIYTFTVREGVKFHDGSEVTAEDVKFTMERALALKEGYSWLWADVVEEVTVEGNTVTFRLNKPFAPFLSTLAWLFVANKDLCLANKKPGDSPEYGDS</sequence>
<accession>X1E6C5</accession>
<dbReference type="SUPFAM" id="SSF53850">
    <property type="entry name" value="Periplasmic binding protein-like II"/>
    <property type="match status" value="1"/>
</dbReference>
<organism evidence="5">
    <name type="scientific">marine sediment metagenome</name>
    <dbReference type="NCBI Taxonomy" id="412755"/>
    <lineage>
        <taxon>unclassified sequences</taxon>
        <taxon>metagenomes</taxon>
        <taxon>ecological metagenomes</taxon>
    </lineage>
</organism>
<gene>
    <name evidence="5" type="ORF">S01H4_61661</name>
</gene>
<dbReference type="GO" id="GO:1904680">
    <property type="term" value="F:peptide transmembrane transporter activity"/>
    <property type="evidence" value="ECO:0007669"/>
    <property type="project" value="TreeGrafter"/>
</dbReference>
<keyword evidence="2" id="KW-0813">Transport</keyword>
<dbReference type="Gene3D" id="3.40.190.10">
    <property type="entry name" value="Periplasmic binding protein-like II"/>
    <property type="match status" value="1"/>
</dbReference>
<feature type="non-terminal residue" evidence="5">
    <location>
        <position position="168"/>
    </location>
</feature>
<evidence type="ECO:0000259" key="4">
    <source>
        <dbReference type="Pfam" id="PF00496"/>
    </source>
</evidence>
<dbReference type="PROSITE" id="PS01040">
    <property type="entry name" value="SBP_BACTERIAL_5"/>
    <property type="match status" value="1"/>
</dbReference>
<comment type="caution">
    <text evidence="5">The sequence shown here is derived from an EMBL/GenBank/DDBJ whole genome shotgun (WGS) entry which is preliminary data.</text>
</comment>